<organism evidence="1 2">
    <name type="scientific">Nonomuraea jiangxiensis</name>
    <dbReference type="NCBI Taxonomy" id="633440"/>
    <lineage>
        <taxon>Bacteria</taxon>
        <taxon>Bacillati</taxon>
        <taxon>Actinomycetota</taxon>
        <taxon>Actinomycetes</taxon>
        <taxon>Streptosporangiales</taxon>
        <taxon>Streptosporangiaceae</taxon>
        <taxon>Nonomuraea</taxon>
    </lineage>
</organism>
<proteinExistence type="predicted"/>
<dbReference type="AlphaFoldDB" id="A0A1G9C0B5"/>
<sequence length="83" mass="9164">MAAALDYRRLRAAGQAEPFFRETGLDVGDLYRRRQGWASFRHAAGLDAAASPPDEGLGRAHLKRCPPDSVQANRCLTPAWLRS</sequence>
<evidence type="ECO:0000313" key="1">
    <source>
        <dbReference type="EMBL" id="SDK45088.1"/>
    </source>
</evidence>
<protein>
    <submittedName>
        <fullName evidence="1">Uncharacterized protein</fullName>
    </submittedName>
</protein>
<keyword evidence="2" id="KW-1185">Reference proteome</keyword>
<dbReference type="RefSeq" id="WP_090939903.1">
    <property type="nucleotide sequence ID" value="NZ_FNDJ01000016.1"/>
</dbReference>
<name>A0A1G9C0B5_9ACTN</name>
<dbReference type="Proteomes" id="UP000199202">
    <property type="component" value="Unassembled WGS sequence"/>
</dbReference>
<reference evidence="1 2" key="1">
    <citation type="submission" date="2016-10" db="EMBL/GenBank/DDBJ databases">
        <authorList>
            <person name="de Groot N.N."/>
        </authorList>
    </citation>
    <scope>NUCLEOTIDE SEQUENCE [LARGE SCALE GENOMIC DNA]</scope>
    <source>
        <strain evidence="1 2">CGMCC 4.6533</strain>
    </source>
</reference>
<evidence type="ECO:0000313" key="2">
    <source>
        <dbReference type="Proteomes" id="UP000199202"/>
    </source>
</evidence>
<dbReference type="STRING" id="633440.SAMN05421869_11629"/>
<dbReference type="EMBL" id="FNDJ01000016">
    <property type="protein sequence ID" value="SDK45088.1"/>
    <property type="molecule type" value="Genomic_DNA"/>
</dbReference>
<gene>
    <name evidence="1" type="ORF">SAMN05421869_11629</name>
</gene>
<accession>A0A1G9C0B5</accession>